<dbReference type="Pfam" id="PF00213">
    <property type="entry name" value="OSCP"/>
    <property type="match status" value="1"/>
</dbReference>
<feature type="transmembrane region" description="Helical" evidence="13">
    <location>
        <begin position="6"/>
        <end position="22"/>
    </location>
</feature>
<evidence type="ECO:0000256" key="11">
    <source>
        <dbReference type="ARBA" id="ARBA00025614"/>
    </source>
</evidence>
<evidence type="ECO:0000256" key="5">
    <source>
        <dbReference type="ARBA" id="ARBA00022781"/>
    </source>
</evidence>
<name>A0A7Y7WL76_9PSED</name>
<evidence type="ECO:0000256" key="12">
    <source>
        <dbReference type="ARBA" id="ARBA00037847"/>
    </source>
</evidence>
<dbReference type="AlphaFoldDB" id="A0A7Y7WL76"/>
<comment type="subunit">
    <text evidence="13">F-type ATPases have 2 components, F(1) - the catalytic core - and F(0) - the membrane proton channel. F(1) has five subunits: alpha(3), beta(3), gamma(1), delta(1), epsilon(1). F(0) has three main subunits: a(1), b(2) and c(10-14). The alpha and beta chains form an alternating ring which encloses part of the gamma chain. F(1) is attached to F(0) by a central stalk formed by the gamma and epsilon chains, while a peripheral stalk is formed by the delta and b chains.</text>
</comment>
<dbReference type="PANTHER" id="PTHR33445">
    <property type="entry name" value="ATP SYNTHASE SUBUNIT B', CHLOROPLASTIC"/>
    <property type="match status" value="1"/>
</dbReference>
<comment type="caution">
    <text evidence="14">The sequence shown here is derived from an EMBL/GenBank/DDBJ whole genome shotgun (WGS) entry which is preliminary data.</text>
</comment>
<evidence type="ECO:0000256" key="8">
    <source>
        <dbReference type="ARBA" id="ARBA00023136"/>
    </source>
</evidence>
<keyword evidence="8 13" id="KW-0472">Membrane</keyword>
<evidence type="ECO:0000256" key="6">
    <source>
        <dbReference type="ARBA" id="ARBA00022989"/>
    </source>
</evidence>
<dbReference type="GO" id="GO:0012505">
    <property type="term" value="C:endomembrane system"/>
    <property type="evidence" value="ECO:0007669"/>
    <property type="project" value="UniProtKB-SubCell"/>
</dbReference>
<organism evidence="14 15">
    <name type="scientific">Pseudomonas gingeri</name>
    <dbReference type="NCBI Taxonomy" id="117681"/>
    <lineage>
        <taxon>Bacteria</taxon>
        <taxon>Pseudomonadati</taxon>
        <taxon>Pseudomonadota</taxon>
        <taxon>Gammaproteobacteria</taxon>
        <taxon>Pseudomonadales</taxon>
        <taxon>Pseudomonadaceae</taxon>
        <taxon>Pseudomonas</taxon>
    </lineage>
</organism>
<dbReference type="GO" id="GO:0046961">
    <property type="term" value="F:proton-transporting ATPase activity, rotational mechanism"/>
    <property type="evidence" value="ECO:0007669"/>
    <property type="project" value="TreeGrafter"/>
</dbReference>
<accession>A0A7Y7WL76</accession>
<keyword evidence="7 13" id="KW-0406">Ion transport</keyword>
<reference evidence="14 15" key="1">
    <citation type="submission" date="2020-04" db="EMBL/GenBank/DDBJ databases">
        <title>Molecular characterization of pseudomonads from Agaricus bisporus reveal novel blotch 2 pathogens in Western Europe.</title>
        <authorList>
            <person name="Taparia T."/>
            <person name="Krijger M."/>
            <person name="Haynes E."/>
            <person name="Elpinstone J.G."/>
            <person name="Noble R."/>
            <person name="Van Der Wolf J."/>
        </authorList>
    </citation>
    <scope>NUCLEOTIDE SEQUENCE [LARGE SCALE GENOMIC DNA]</scope>
    <source>
        <strain evidence="14 15">F1001</strain>
    </source>
</reference>
<evidence type="ECO:0000256" key="9">
    <source>
        <dbReference type="ARBA" id="ARBA00023310"/>
    </source>
</evidence>
<comment type="subcellular location">
    <subcellularLocation>
        <location evidence="13">Cell membrane</location>
        <topology evidence="13">Single-pass membrane protein</topology>
    </subcellularLocation>
    <subcellularLocation>
        <location evidence="12">Endomembrane system</location>
        <topology evidence="12">Single-pass membrane protein</topology>
    </subcellularLocation>
</comment>
<proteinExistence type="inferred from homology"/>
<dbReference type="Pfam" id="PF00430">
    <property type="entry name" value="ATP-synt_B"/>
    <property type="match status" value="1"/>
</dbReference>
<keyword evidence="4 13" id="KW-0812">Transmembrane</keyword>
<keyword evidence="13" id="KW-1003">Cell membrane</keyword>
<dbReference type="RefSeq" id="WP_177145564.1">
    <property type="nucleotide sequence ID" value="NZ_JACAPU010000043.1"/>
</dbReference>
<evidence type="ECO:0000256" key="10">
    <source>
        <dbReference type="ARBA" id="ARBA00025198"/>
    </source>
</evidence>
<dbReference type="HAMAP" id="MF_01398">
    <property type="entry name" value="ATP_synth_b_bprime"/>
    <property type="match status" value="1"/>
</dbReference>
<dbReference type="PANTHER" id="PTHR33445:SF2">
    <property type="entry name" value="ATP SYNTHASE SUBUNIT B', CHLOROPLASTIC"/>
    <property type="match status" value="1"/>
</dbReference>
<evidence type="ECO:0000256" key="4">
    <source>
        <dbReference type="ARBA" id="ARBA00022692"/>
    </source>
</evidence>
<keyword evidence="6 13" id="KW-1133">Transmembrane helix</keyword>
<keyword evidence="3 13" id="KW-0138">CF(0)</keyword>
<comment type="function">
    <text evidence="11">Component of the F(0) channel, it forms part of the peripheral stalk, linking F(1) to F(0). The b'-subunit is a diverged and duplicated form of b found in plants and photosynthetic bacteria.</text>
</comment>
<keyword evidence="5 13" id="KW-0375">Hydrogen ion transport</keyword>
<dbReference type="Proteomes" id="UP000582981">
    <property type="component" value="Unassembled WGS sequence"/>
</dbReference>
<dbReference type="CDD" id="cd06503">
    <property type="entry name" value="ATP-synt_Fo_b"/>
    <property type="match status" value="1"/>
</dbReference>
<evidence type="ECO:0000313" key="14">
    <source>
        <dbReference type="EMBL" id="NWB50439.1"/>
    </source>
</evidence>
<dbReference type="EMBL" id="JACAPU010000043">
    <property type="protein sequence ID" value="NWB50439.1"/>
    <property type="molecule type" value="Genomic_DNA"/>
</dbReference>
<dbReference type="InterPro" id="IPR000711">
    <property type="entry name" value="ATPase_OSCP/dsu"/>
</dbReference>
<comment type="similarity">
    <text evidence="1 13">Belongs to the ATPase B chain family.</text>
</comment>
<protein>
    <recommendedName>
        <fullName evidence="13">ATP synthase subunit b</fullName>
    </recommendedName>
    <alternativeName>
        <fullName evidence="13">ATP synthase F(0) sector subunit b</fullName>
    </alternativeName>
    <alternativeName>
        <fullName evidence="13">ATPase subunit I</fullName>
    </alternativeName>
    <alternativeName>
        <fullName evidence="13">F-type ATPase subunit b</fullName>
        <shortName evidence="13">F-ATPase subunit b</shortName>
    </alternativeName>
</protein>
<evidence type="ECO:0000256" key="13">
    <source>
        <dbReference type="HAMAP-Rule" id="MF_01398"/>
    </source>
</evidence>
<evidence type="ECO:0000313" key="15">
    <source>
        <dbReference type="Proteomes" id="UP000582981"/>
    </source>
</evidence>
<keyword evidence="9 13" id="KW-0066">ATP synthesis</keyword>
<dbReference type="InterPro" id="IPR017707">
    <property type="entry name" value="Alt_ATP_synth_F0_bsu"/>
</dbReference>
<evidence type="ECO:0000256" key="2">
    <source>
        <dbReference type="ARBA" id="ARBA00022448"/>
    </source>
</evidence>
<evidence type="ECO:0000256" key="7">
    <source>
        <dbReference type="ARBA" id="ARBA00023065"/>
    </source>
</evidence>
<sequence length="268" mass="29889">MLIDWFTVGAQILNFLILVWLLKRFLYRPILDAVDAREQRIAKELADADAKKVGAGQEREEFQRKNAAFDKERAALLSQATEAANTERQRLLDAAHQETTDLSTRQRESLRNEAQELHQEIFRRTRQEVFAVARKALSDLAGATLEERMVATFIERLQALGTDAKQALSSTLLDNKGLPIVVRTACDLSVAQQSAIEAQLQVLLGADVPVRFETAEQLICGIELCTEGHKVAWSITHHLTEMENALDDLFDVKTSASPALGKDDADAH</sequence>
<dbReference type="InterPro" id="IPR002146">
    <property type="entry name" value="ATP_synth_b/b'su_bac/chlpt"/>
</dbReference>
<dbReference type="NCBIfam" id="TIGR03321">
    <property type="entry name" value="alt_F1F0_F0_B"/>
    <property type="match status" value="1"/>
</dbReference>
<gene>
    <name evidence="13" type="primary">atpF</name>
    <name evidence="14" type="ORF">HX829_28610</name>
</gene>
<dbReference type="InterPro" id="IPR050059">
    <property type="entry name" value="ATP_synthase_B_chain"/>
</dbReference>
<dbReference type="GO" id="GO:0046933">
    <property type="term" value="F:proton-transporting ATP synthase activity, rotational mechanism"/>
    <property type="evidence" value="ECO:0007669"/>
    <property type="project" value="UniProtKB-UniRule"/>
</dbReference>
<dbReference type="GO" id="GO:0005886">
    <property type="term" value="C:plasma membrane"/>
    <property type="evidence" value="ECO:0007669"/>
    <property type="project" value="UniProtKB-SubCell"/>
</dbReference>
<evidence type="ECO:0000256" key="3">
    <source>
        <dbReference type="ARBA" id="ARBA00022547"/>
    </source>
</evidence>
<keyword evidence="2 13" id="KW-0813">Transport</keyword>
<evidence type="ECO:0000256" key="1">
    <source>
        <dbReference type="ARBA" id="ARBA00005513"/>
    </source>
</evidence>
<dbReference type="GO" id="GO:0045259">
    <property type="term" value="C:proton-transporting ATP synthase complex"/>
    <property type="evidence" value="ECO:0007669"/>
    <property type="project" value="UniProtKB-KW"/>
</dbReference>
<comment type="function">
    <text evidence="10 13">F(1)F(0) ATP synthase produces ATP from ADP in the presence of a proton or sodium gradient. F-type ATPases consist of two structural domains, F(1) containing the extramembraneous catalytic core and F(0) containing the membrane proton channel, linked together by a central stalk and a peripheral stalk. During catalysis, ATP synthesis in the catalytic domain of F(1) is coupled via a rotary mechanism of the central stalk subunits to proton translocation.</text>
</comment>